<proteinExistence type="predicted"/>
<dbReference type="EMBL" id="MT144185">
    <property type="protein sequence ID" value="QJA50286.1"/>
    <property type="molecule type" value="Genomic_DNA"/>
</dbReference>
<dbReference type="EMBL" id="MT144731">
    <property type="protein sequence ID" value="QJH98408.1"/>
    <property type="molecule type" value="Genomic_DNA"/>
</dbReference>
<protein>
    <submittedName>
        <fullName evidence="1">Uncharacterized protein</fullName>
    </submittedName>
</protein>
<gene>
    <name evidence="1" type="ORF">TM448A01681_0012</name>
    <name evidence="2" type="ORF">TM448B01302_0012</name>
</gene>
<organism evidence="1">
    <name type="scientific">viral metagenome</name>
    <dbReference type="NCBI Taxonomy" id="1070528"/>
    <lineage>
        <taxon>unclassified sequences</taxon>
        <taxon>metagenomes</taxon>
        <taxon>organismal metagenomes</taxon>
    </lineage>
</organism>
<reference evidence="1" key="1">
    <citation type="submission" date="2020-03" db="EMBL/GenBank/DDBJ databases">
        <title>The deep terrestrial virosphere.</title>
        <authorList>
            <person name="Holmfeldt K."/>
            <person name="Nilsson E."/>
            <person name="Simone D."/>
            <person name="Lopez-Fernandez M."/>
            <person name="Wu X."/>
            <person name="de Brujin I."/>
            <person name="Lundin D."/>
            <person name="Andersson A."/>
            <person name="Bertilsson S."/>
            <person name="Dopson M."/>
        </authorList>
    </citation>
    <scope>NUCLEOTIDE SEQUENCE</scope>
    <source>
        <strain evidence="1">TM448A01681</strain>
        <strain evidence="2">TM448B01302</strain>
    </source>
</reference>
<dbReference type="InterPro" id="IPR015943">
    <property type="entry name" value="WD40/YVTN_repeat-like_dom_sf"/>
</dbReference>
<dbReference type="Gene3D" id="2.130.10.10">
    <property type="entry name" value="YVTN repeat-like/Quinoprotein amine dehydrogenase"/>
    <property type="match status" value="1"/>
</dbReference>
<evidence type="ECO:0000313" key="2">
    <source>
        <dbReference type="EMBL" id="QJH98408.1"/>
    </source>
</evidence>
<evidence type="ECO:0000313" key="1">
    <source>
        <dbReference type="EMBL" id="QJA50286.1"/>
    </source>
</evidence>
<dbReference type="SUPFAM" id="SSF110296">
    <property type="entry name" value="Oligoxyloglucan reducing end-specific cellobiohydrolase"/>
    <property type="match status" value="1"/>
</dbReference>
<dbReference type="AlphaFoldDB" id="A0A6H1ZQT0"/>
<name>A0A6H1ZQT0_9ZZZZ</name>
<sequence>MAKKEKNLEIYAPSQGLAISPHRGYANLRNLDIFSVPGIAKLNNILSKKSSTTITAQIKWIVKNPASPANIYAIDSNGVVYNSTDSGATWVSLSDRAGAGEGAVVWKDYLIVATTTGLDTYGPLSGTPAWSAAWQTIDTGAWHPMLTSKLDGKVYGGAGRYVFTIEENSGQNFAPGTAATYTFTQQALDLPEDYKIKCLEELGNNLLCGTWQGMNVYDVKEATIFPWDGTSTTYGQPIIIKEHGCHGLLTEGNIAYVLAGIEGIIYKTNGVSAWPVAQIPSSVCDISNTKYLEFYPGAFINYKGRPFFGVSSQNVAGMGVWSLMETSKGTILNHEHSISTLTDGGTNPLIIGALLGITRDTLLVGWRDNVTYGIDKTNPASFAYGTDYSGYFESALYWVGGEITPRTFEQLEFFLAKELAATEGVKIDYRVNLTDSFTEIDTYTTTEMGTSQSSHEDEAAIPSCQMVQIKVSLKGTSTTTPSFRLLTLK</sequence>
<accession>A0A6H1ZQT0</accession>